<name>A0A7W9MUI4_9ACTN</name>
<evidence type="ECO:0000259" key="4">
    <source>
        <dbReference type="PROSITE" id="PS50932"/>
    </source>
</evidence>
<protein>
    <submittedName>
        <fullName evidence="6">DNA-binding LacI/PurR family transcriptional regulator</fullName>
    </submittedName>
</protein>
<evidence type="ECO:0000313" key="6">
    <source>
        <dbReference type="EMBL" id="MBB5835998.1"/>
    </source>
</evidence>
<dbReference type="GO" id="GO:0000976">
    <property type="term" value="F:transcription cis-regulatory region binding"/>
    <property type="evidence" value="ECO:0007669"/>
    <property type="project" value="TreeGrafter"/>
</dbReference>
<keyword evidence="7" id="KW-1185">Reference proteome</keyword>
<dbReference type="Pfam" id="PF00356">
    <property type="entry name" value="LacI"/>
    <property type="match status" value="1"/>
</dbReference>
<feature type="domain" description="HTH cro/C1-type" evidence="5">
    <location>
        <begin position="9"/>
        <end position="35"/>
    </location>
</feature>
<dbReference type="Pfam" id="PF13377">
    <property type="entry name" value="Peripla_BP_3"/>
    <property type="match status" value="1"/>
</dbReference>
<evidence type="ECO:0000313" key="7">
    <source>
        <dbReference type="Proteomes" id="UP000549971"/>
    </source>
</evidence>
<keyword evidence="1" id="KW-0805">Transcription regulation</keyword>
<dbReference type="Proteomes" id="UP000549971">
    <property type="component" value="Unassembled WGS sequence"/>
</dbReference>
<dbReference type="InterPro" id="IPR000843">
    <property type="entry name" value="HTH_LacI"/>
</dbReference>
<dbReference type="CDD" id="cd06267">
    <property type="entry name" value="PBP1_LacI_sugar_binding-like"/>
    <property type="match status" value="1"/>
</dbReference>
<feature type="domain" description="HTH lacI-type" evidence="4">
    <location>
        <begin position="8"/>
        <end position="62"/>
    </location>
</feature>
<organism evidence="6 7">
    <name type="scientific">Kribbella italica</name>
    <dbReference type="NCBI Taxonomy" id="1540520"/>
    <lineage>
        <taxon>Bacteria</taxon>
        <taxon>Bacillati</taxon>
        <taxon>Actinomycetota</taxon>
        <taxon>Actinomycetes</taxon>
        <taxon>Propionibacteriales</taxon>
        <taxon>Kribbellaceae</taxon>
        <taxon>Kribbella</taxon>
    </lineage>
</organism>
<dbReference type="Gene3D" id="1.10.260.40">
    <property type="entry name" value="lambda repressor-like DNA-binding domains"/>
    <property type="match status" value="1"/>
</dbReference>
<dbReference type="PROSITE" id="PS50943">
    <property type="entry name" value="HTH_CROC1"/>
    <property type="match status" value="1"/>
</dbReference>
<comment type="caution">
    <text evidence="6">The sequence shown here is derived from an EMBL/GenBank/DDBJ whole genome shotgun (WGS) entry which is preliminary data.</text>
</comment>
<keyword evidence="3" id="KW-0804">Transcription</keyword>
<reference evidence="6 7" key="1">
    <citation type="submission" date="2020-08" db="EMBL/GenBank/DDBJ databases">
        <title>Sequencing the genomes of 1000 actinobacteria strains.</title>
        <authorList>
            <person name="Klenk H.-P."/>
        </authorList>
    </citation>
    <scope>NUCLEOTIDE SEQUENCE [LARGE SCALE GENOMIC DNA]</scope>
    <source>
        <strain evidence="6 7">DSM 28967</strain>
    </source>
</reference>
<dbReference type="SUPFAM" id="SSF47413">
    <property type="entry name" value="lambda repressor-like DNA-binding domains"/>
    <property type="match status" value="1"/>
</dbReference>
<dbReference type="InterPro" id="IPR001387">
    <property type="entry name" value="Cro/C1-type_HTH"/>
</dbReference>
<dbReference type="PANTHER" id="PTHR30146:SF109">
    <property type="entry name" value="HTH-TYPE TRANSCRIPTIONAL REGULATOR GALS"/>
    <property type="match status" value="1"/>
</dbReference>
<sequence length="340" mass="35747">MKSPTRTPTLEDVAKVAGVSRATVSRVVNGQASVDESLKRKVLAAVEKTGYRPNNAARQLAGRRTGTIALVLSGSDGSAEEVLSDPFFGRITGGVVKHLRTKGNHPTLFLADSEAARLEAVDHVRRGSSDGALLVSTHADDILPGLFVEAGLPAVLFARPALHAPISYVDLAHEVGAALAADRLISRGRRKVVTIAGPTDVPAAQDRLTGFRQAMARHGQPHIPVAYGNFTQDSGEAAMLHLLTQVPDLDGVFAANDLMAAGALRALRDAGRTVPDQVAVIGFDNSTPARAAVPPLTTIAQPLEEMAAEMSRLLLAQIDTPGQGPQCTIFDPHLVERASA</sequence>
<dbReference type="PRINTS" id="PR00036">
    <property type="entry name" value="HTHLACI"/>
</dbReference>
<dbReference type="InterPro" id="IPR010982">
    <property type="entry name" value="Lambda_DNA-bd_dom_sf"/>
</dbReference>
<keyword evidence="2 6" id="KW-0238">DNA-binding</keyword>
<evidence type="ECO:0000256" key="2">
    <source>
        <dbReference type="ARBA" id="ARBA00023125"/>
    </source>
</evidence>
<gene>
    <name evidence="6" type="ORF">HDA39_002732</name>
</gene>
<dbReference type="InterPro" id="IPR046335">
    <property type="entry name" value="LacI/GalR-like_sensor"/>
</dbReference>
<evidence type="ECO:0000256" key="3">
    <source>
        <dbReference type="ARBA" id="ARBA00023163"/>
    </source>
</evidence>
<dbReference type="SMART" id="SM00354">
    <property type="entry name" value="HTH_LACI"/>
    <property type="match status" value="1"/>
</dbReference>
<dbReference type="GO" id="GO:0003700">
    <property type="term" value="F:DNA-binding transcription factor activity"/>
    <property type="evidence" value="ECO:0007669"/>
    <property type="project" value="TreeGrafter"/>
</dbReference>
<dbReference type="Gene3D" id="3.40.50.2300">
    <property type="match status" value="2"/>
</dbReference>
<evidence type="ECO:0000256" key="1">
    <source>
        <dbReference type="ARBA" id="ARBA00023015"/>
    </source>
</evidence>
<proteinExistence type="predicted"/>
<dbReference type="PROSITE" id="PS50932">
    <property type="entry name" value="HTH_LACI_2"/>
    <property type="match status" value="1"/>
</dbReference>
<dbReference type="PANTHER" id="PTHR30146">
    <property type="entry name" value="LACI-RELATED TRANSCRIPTIONAL REPRESSOR"/>
    <property type="match status" value="1"/>
</dbReference>
<evidence type="ECO:0000259" key="5">
    <source>
        <dbReference type="PROSITE" id="PS50943"/>
    </source>
</evidence>
<dbReference type="PROSITE" id="PS00356">
    <property type="entry name" value="HTH_LACI_1"/>
    <property type="match status" value="1"/>
</dbReference>
<dbReference type="EMBL" id="JACHMY010000001">
    <property type="protein sequence ID" value="MBB5835998.1"/>
    <property type="molecule type" value="Genomic_DNA"/>
</dbReference>
<dbReference type="RefSeq" id="WP_184795568.1">
    <property type="nucleotide sequence ID" value="NZ_JACHMY010000001.1"/>
</dbReference>
<dbReference type="CDD" id="cd01392">
    <property type="entry name" value="HTH_LacI"/>
    <property type="match status" value="1"/>
</dbReference>
<accession>A0A7W9MUI4</accession>
<dbReference type="AlphaFoldDB" id="A0A7W9MUI4"/>
<dbReference type="InterPro" id="IPR028082">
    <property type="entry name" value="Peripla_BP_I"/>
</dbReference>
<dbReference type="SUPFAM" id="SSF53822">
    <property type="entry name" value="Periplasmic binding protein-like I"/>
    <property type="match status" value="1"/>
</dbReference>